<dbReference type="KEGG" id="vg:62648515"/>
<evidence type="ECO:0000259" key="1">
    <source>
        <dbReference type="PROSITE" id="PS50853"/>
    </source>
</evidence>
<dbReference type="PROSITE" id="PS50853">
    <property type="entry name" value="FN3"/>
    <property type="match status" value="1"/>
</dbReference>
<dbReference type="Proteomes" id="UP000244787">
    <property type="component" value="Segment"/>
</dbReference>
<feature type="domain" description="Fibronectin type-III" evidence="1">
    <location>
        <begin position="135"/>
        <end position="231"/>
    </location>
</feature>
<name>A0A2R4A0B7_9CAUD</name>
<accession>A0A2R4A0B7</accession>
<organism evidence="2 3">
    <name type="scientific">Microbacterium phage PaoPu</name>
    <dbReference type="NCBI Taxonomy" id="2126933"/>
    <lineage>
        <taxon>Viruses</taxon>
        <taxon>Duplodnaviria</taxon>
        <taxon>Heunggongvirae</taxon>
        <taxon>Uroviricota</taxon>
        <taxon>Caudoviricetes</taxon>
        <taxon>Orlajensenviridae</taxon>
        <taxon>Pelczarvirinae</taxon>
        <taxon>Paopuvirus</taxon>
        <taxon>Paopuvirus paopu</taxon>
    </lineage>
</organism>
<protein>
    <submittedName>
        <fullName evidence="2">Minor tail protein</fullName>
    </submittedName>
</protein>
<dbReference type="Gene3D" id="2.60.40.10">
    <property type="entry name" value="Immunoglobulins"/>
    <property type="match status" value="2"/>
</dbReference>
<dbReference type="EMBL" id="MH045561">
    <property type="protein sequence ID" value="AVR56406.1"/>
    <property type="molecule type" value="Genomic_DNA"/>
</dbReference>
<sequence length="689" mass="73546">MPELTRVSKSSPATTFFMGADLLSQDENRNVSIVRCYIGADNGPGGSTGSYFADYGEQQGHMENVVHFLTHAGKPFLPSGVPNGGRRWLDVRDVEVGHGSDGRRGAVSLRMDLKYGPVNESHWGTFNNFPRIAKAPSTPGVSSLSNITTNSVRVNGTAPGDDGGAPILEYQFIAATDVSFSQGIVYSTNAGPIHDVPGLTPGQRYWFALRARNRRGWSAWSNAGAAAPSAFVGLPAPTLTGWAQNAAGELVASWTAPNPATGLTGYRLQIARDAGFTVGVQNIDVAKVLQHAVAGLAGGRRYWARVAARTAGGVNALSAAREALLVLSAGDLDGWTRVGQLPAGMAAFTAEGIRRGTVSGRQALVIENLSTSAAQLTTGQLGLQRVVTGLKIGTAYRFRASAQLTEAGALARQYRLQVVGEGAGPVTAVTTALTALGDGIEFVADTTTATLQILLAEGVTVPANTEAVERVAFSGVQLVELVTDYPVRLRETVYESNLANHFDLACNSVGASWYVGKDGVTRFRLPGTALPVSAVFTDEIDAGALHYIDVAAAYDTRGMVNRLDVTNYGVSEDRETEDNSELIVVEQSSIDAFGVRSSRLEVNLWDRAPYDESLTNRLANLLAESAEPRLFISSFRWNAQENLPAANALDVGQRITVRFNGTEQDSQIVALQHDITPRRWIVTVTLRRL</sequence>
<dbReference type="GeneID" id="62648515"/>
<dbReference type="InterPro" id="IPR013783">
    <property type="entry name" value="Ig-like_fold"/>
</dbReference>
<gene>
    <name evidence="2" type="primary">14</name>
    <name evidence="2" type="ORF">SEA_PAOPU_14</name>
</gene>
<dbReference type="CDD" id="cd00063">
    <property type="entry name" value="FN3"/>
    <property type="match status" value="2"/>
</dbReference>
<dbReference type="RefSeq" id="YP_009996599.1">
    <property type="nucleotide sequence ID" value="NC_052932.1"/>
</dbReference>
<reference evidence="2 3" key="1">
    <citation type="submission" date="2018-03" db="EMBL/GenBank/DDBJ databases">
        <authorList>
            <person name="Stanton A.-C.J."/>
            <person name="Sivanathan V."/>
            <person name="Eleri A."/>
            <person name="Garlena R.A."/>
            <person name="Russell D.A."/>
            <person name="Pope W.H."/>
            <person name="Jacobs-Sera D."/>
            <person name="Hatfull G.F."/>
        </authorList>
    </citation>
    <scope>NUCLEOTIDE SEQUENCE [LARGE SCALE GENOMIC DNA]</scope>
</reference>
<dbReference type="Pfam" id="PF00041">
    <property type="entry name" value="fn3"/>
    <property type="match status" value="1"/>
</dbReference>
<keyword evidence="3" id="KW-1185">Reference proteome</keyword>
<evidence type="ECO:0000313" key="3">
    <source>
        <dbReference type="Proteomes" id="UP000244787"/>
    </source>
</evidence>
<dbReference type="SUPFAM" id="SSF49265">
    <property type="entry name" value="Fibronectin type III"/>
    <property type="match status" value="1"/>
</dbReference>
<dbReference type="SMART" id="SM00060">
    <property type="entry name" value="FN3"/>
    <property type="match status" value="2"/>
</dbReference>
<dbReference type="InterPro" id="IPR003961">
    <property type="entry name" value="FN3_dom"/>
</dbReference>
<proteinExistence type="predicted"/>
<dbReference type="InterPro" id="IPR036116">
    <property type="entry name" value="FN3_sf"/>
</dbReference>
<evidence type="ECO:0000313" key="2">
    <source>
        <dbReference type="EMBL" id="AVR56406.1"/>
    </source>
</evidence>